<dbReference type="CDD" id="cd13128">
    <property type="entry name" value="MATE_Wzx_like"/>
    <property type="match status" value="1"/>
</dbReference>
<keyword evidence="8" id="KW-1185">Reference proteome</keyword>
<sequence length="452" mass="49924">MGSDYEGLSLKKLSNNIILTIIRQSVGIAVGLAISITLARSLGPLGNGQYAMGILLPTMLVSFLNLGVSPANVYFIASNKININSAFKTNIRLWFILCIIGISIAISVVETQGETWFPGIPLSILWLGILAFPLSLLQEFMSSLFQGLQDFKNYNYISLITPCITLLLVAFLVGILKLGVFGALLSFIIGNLCGLIVTLIILKPYLKKHNTNHEDNILKNYTKECLGYGWKAHLSNILAFVNYRADLFLVNFFLTPAATGIYLIAVQIAEKIWILSQAISTVLLPRLSELHNDEEKRKVLTPLISRWVLLISTFFALVLTPLASFLINFLFGREFAPAVGAFLWLLPGIVVGSGSKILANDLAARGRPELNLYTSILVVFVNIIANIIMIPKYGIEGGAMATTIAYGLNAIIKLWLYSQLSENPWWKTIVFSSSDKLLFQEGLSILKKSIFR</sequence>
<accession>A0A0E3WTK1</accession>
<dbReference type="STRING" id="1434110.MSHOH_0197"/>
<dbReference type="PANTHER" id="PTHR30250">
    <property type="entry name" value="PST FAMILY PREDICTED COLANIC ACID TRANSPORTER"/>
    <property type="match status" value="1"/>
</dbReference>
<evidence type="ECO:0000256" key="6">
    <source>
        <dbReference type="SAM" id="Phobius"/>
    </source>
</evidence>
<dbReference type="RefSeq" id="WP_048136751.1">
    <property type="nucleotide sequence ID" value="NZ_CP009516.1"/>
</dbReference>
<dbReference type="AlphaFoldDB" id="A0A0E3WTK1"/>
<feature type="transmembrane region" description="Helical" evidence="6">
    <location>
        <begin position="21"/>
        <end position="42"/>
    </location>
</feature>
<feature type="transmembrane region" description="Helical" evidence="6">
    <location>
        <begin position="307"/>
        <end position="331"/>
    </location>
</feature>
<feature type="transmembrane region" description="Helical" evidence="6">
    <location>
        <begin position="89"/>
        <end position="109"/>
    </location>
</feature>
<feature type="transmembrane region" description="Helical" evidence="6">
    <location>
        <begin position="397"/>
        <end position="417"/>
    </location>
</feature>
<evidence type="ECO:0000256" key="1">
    <source>
        <dbReference type="ARBA" id="ARBA00004651"/>
    </source>
</evidence>
<comment type="subcellular location">
    <subcellularLocation>
        <location evidence="1">Cell membrane</location>
        <topology evidence="1">Multi-pass membrane protein</topology>
    </subcellularLocation>
</comment>
<keyword evidence="4 6" id="KW-1133">Transmembrane helix</keyword>
<dbReference type="KEGG" id="mhor:MSHOH_0197"/>
<evidence type="ECO:0000313" key="8">
    <source>
        <dbReference type="Proteomes" id="UP000033101"/>
    </source>
</evidence>
<reference evidence="7 8" key="1">
    <citation type="submission" date="2014-07" db="EMBL/GenBank/DDBJ databases">
        <title>Methanogenic archaea and the global carbon cycle.</title>
        <authorList>
            <person name="Henriksen J.R."/>
            <person name="Luke J."/>
            <person name="Reinhart S."/>
            <person name="Benedict M.N."/>
            <person name="Youngblut N.D."/>
            <person name="Metcalf M.E."/>
            <person name="Whitaker R.J."/>
            <person name="Metcalf W.W."/>
        </authorList>
    </citation>
    <scope>NUCLEOTIDE SEQUENCE [LARGE SCALE GENOMIC DNA]</scope>
    <source>
        <strain evidence="7 8">HB-1</strain>
    </source>
</reference>
<keyword evidence="3 6" id="KW-0812">Transmembrane</keyword>
<dbReference type="HOGENOM" id="CLU_050201_0_0_2"/>
<dbReference type="Proteomes" id="UP000033101">
    <property type="component" value="Chromosome"/>
</dbReference>
<dbReference type="PANTHER" id="PTHR30250:SF11">
    <property type="entry name" value="O-ANTIGEN TRANSPORTER-RELATED"/>
    <property type="match status" value="1"/>
</dbReference>
<evidence type="ECO:0000256" key="3">
    <source>
        <dbReference type="ARBA" id="ARBA00022692"/>
    </source>
</evidence>
<protein>
    <submittedName>
        <fullName evidence="7">Uncharacterized protein</fullName>
    </submittedName>
</protein>
<feature type="transmembrane region" description="Helical" evidence="6">
    <location>
        <begin position="247"/>
        <end position="265"/>
    </location>
</feature>
<proteinExistence type="predicted"/>
<dbReference type="PATRIC" id="fig|1434110.4.peg.223"/>
<feature type="transmembrane region" description="Helical" evidence="6">
    <location>
        <begin position="370"/>
        <end position="391"/>
    </location>
</feature>
<dbReference type="InterPro" id="IPR050833">
    <property type="entry name" value="Poly_Biosynth_Transport"/>
</dbReference>
<dbReference type="EMBL" id="CP009516">
    <property type="protein sequence ID" value="AKB76680.1"/>
    <property type="molecule type" value="Genomic_DNA"/>
</dbReference>
<name>A0A0E3WTK1_9EURY</name>
<dbReference type="OrthoDB" id="19148at2157"/>
<dbReference type="GeneID" id="24829316"/>
<evidence type="ECO:0000256" key="2">
    <source>
        <dbReference type="ARBA" id="ARBA00022475"/>
    </source>
</evidence>
<dbReference type="GO" id="GO:0005886">
    <property type="term" value="C:plasma membrane"/>
    <property type="evidence" value="ECO:0007669"/>
    <property type="project" value="UniProtKB-SubCell"/>
</dbReference>
<dbReference type="Pfam" id="PF13440">
    <property type="entry name" value="Polysacc_synt_3"/>
    <property type="match status" value="1"/>
</dbReference>
<feature type="transmembrane region" description="Helical" evidence="6">
    <location>
        <begin position="271"/>
        <end position="287"/>
    </location>
</feature>
<feature type="transmembrane region" description="Helical" evidence="6">
    <location>
        <begin position="156"/>
        <end position="175"/>
    </location>
</feature>
<gene>
    <name evidence="7" type="ORF">MSHOH_0197</name>
</gene>
<feature type="transmembrane region" description="Helical" evidence="6">
    <location>
        <begin position="337"/>
        <end position="358"/>
    </location>
</feature>
<keyword evidence="2" id="KW-1003">Cell membrane</keyword>
<organism evidence="7 8">
    <name type="scientific">Methanosarcina horonobensis HB-1 = JCM 15518</name>
    <dbReference type="NCBI Taxonomy" id="1434110"/>
    <lineage>
        <taxon>Archaea</taxon>
        <taxon>Methanobacteriati</taxon>
        <taxon>Methanobacteriota</taxon>
        <taxon>Stenosarchaea group</taxon>
        <taxon>Methanomicrobia</taxon>
        <taxon>Methanosarcinales</taxon>
        <taxon>Methanosarcinaceae</taxon>
        <taxon>Methanosarcina</taxon>
    </lineage>
</organism>
<evidence type="ECO:0000313" key="7">
    <source>
        <dbReference type="EMBL" id="AKB76680.1"/>
    </source>
</evidence>
<keyword evidence="5 6" id="KW-0472">Membrane</keyword>
<evidence type="ECO:0000256" key="4">
    <source>
        <dbReference type="ARBA" id="ARBA00022989"/>
    </source>
</evidence>
<evidence type="ECO:0000256" key="5">
    <source>
        <dbReference type="ARBA" id="ARBA00023136"/>
    </source>
</evidence>
<feature type="transmembrane region" description="Helical" evidence="6">
    <location>
        <begin position="54"/>
        <end position="77"/>
    </location>
</feature>
<feature type="transmembrane region" description="Helical" evidence="6">
    <location>
        <begin position="115"/>
        <end position="136"/>
    </location>
</feature>
<feature type="transmembrane region" description="Helical" evidence="6">
    <location>
        <begin position="181"/>
        <end position="202"/>
    </location>
</feature>